<dbReference type="PROSITE" id="PS50883">
    <property type="entry name" value="EAL"/>
    <property type="match status" value="1"/>
</dbReference>
<dbReference type="RefSeq" id="WP_081727813.1">
    <property type="nucleotide sequence ID" value="NZ_BAUT01000114.1"/>
</dbReference>
<dbReference type="CDD" id="cd01948">
    <property type="entry name" value="EAL"/>
    <property type="match status" value="1"/>
</dbReference>
<dbReference type="SUPFAM" id="SSF55785">
    <property type="entry name" value="PYP-like sensor domain (PAS domain)"/>
    <property type="match status" value="1"/>
</dbReference>
<dbReference type="SUPFAM" id="SSF55073">
    <property type="entry name" value="Nucleotide cyclase"/>
    <property type="match status" value="1"/>
</dbReference>
<dbReference type="Pfam" id="PF00563">
    <property type="entry name" value="EAL"/>
    <property type="match status" value="1"/>
</dbReference>
<dbReference type="Pfam" id="PF00990">
    <property type="entry name" value="GGDEF"/>
    <property type="match status" value="1"/>
</dbReference>
<dbReference type="Proteomes" id="UP000018890">
    <property type="component" value="Unassembled WGS sequence"/>
</dbReference>
<dbReference type="SUPFAM" id="SSF141868">
    <property type="entry name" value="EAL domain-like"/>
    <property type="match status" value="1"/>
</dbReference>
<feature type="domain" description="EAL" evidence="3">
    <location>
        <begin position="319"/>
        <end position="572"/>
    </location>
</feature>
<dbReference type="InterPro" id="IPR000700">
    <property type="entry name" value="PAS-assoc_C"/>
</dbReference>
<organism evidence="5 6">
    <name type="scientific">Halalkalibacter wakoensis JCM 9140</name>
    <dbReference type="NCBI Taxonomy" id="1236970"/>
    <lineage>
        <taxon>Bacteria</taxon>
        <taxon>Bacillati</taxon>
        <taxon>Bacillota</taxon>
        <taxon>Bacilli</taxon>
        <taxon>Bacillales</taxon>
        <taxon>Bacillaceae</taxon>
        <taxon>Halalkalibacter</taxon>
    </lineage>
</organism>
<dbReference type="Gene3D" id="3.20.20.450">
    <property type="entry name" value="EAL domain"/>
    <property type="match status" value="1"/>
</dbReference>
<dbReference type="PROSITE" id="PS50887">
    <property type="entry name" value="GGDEF"/>
    <property type="match status" value="1"/>
</dbReference>
<dbReference type="PANTHER" id="PTHR44757:SF2">
    <property type="entry name" value="BIOFILM ARCHITECTURE MAINTENANCE PROTEIN MBAA"/>
    <property type="match status" value="1"/>
</dbReference>
<dbReference type="SMART" id="SM00086">
    <property type="entry name" value="PAC"/>
    <property type="match status" value="1"/>
</dbReference>
<dbReference type="EMBL" id="BAUT01000114">
    <property type="protein sequence ID" value="GAE28502.1"/>
    <property type="molecule type" value="Genomic_DNA"/>
</dbReference>
<dbReference type="Pfam" id="PF13426">
    <property type="entry name" value="PAS_9"/>
    <property type="match status" value="1"/>
</dbReference>
<dbReference type="Gene3D" id="3.30.450.20">
    <property type="entry name" value="PAS domain"/>
    <property type="match status" value="1"/>
</dbReference>
<feature type="domain" description="PAS" evidence="1">
    <location>
        <begin position="21"/>
        <end position="66"/>
    </location>
</feature>
<dbReference type="InterPro" id="IPR029787">
    <property type="entry name" value="Nucleotide_cyclase"/>
</dbReference>
<protein>
    <submittedName>
        <fullName evidence="5">Diguanylate cyclase/phosphodiesterase</fullName>
    </submittedName>
</protein>
<dbReference type="NCBIfam" id="TIGR00254">
    <property type="entry name" value="GGDEF"/>
    <property type="match status" value="1"/>
</dbReference>
<dbReference type="SMART" id="SM00267">
    <property type="entry name" value="GGDEF"/>
    <property type="match status" value="1"/>
</dbReference>
<dbReference type="CDD" id="cd01949">
    <property type="entry name" value="GGDEF"/>
    <property type="match status" value="1"/>
</dbReference>
<reference evidence="5" key="1">
    <citation type="journal article" date="2014" name="Genome Announc.">
        <title>Draft Genome Sequences of Three Alkaliphilic Bacillus Strains, Bacillus wakoensis JCM 9140T, Bacillus akibai JCM 9157T, and Bacillus hemicellulosilyticus JCM 9152T.</title>
        <authorList>
            <person name="Yuki M."/>
            <person name="Oshima K."/>
            <person name="Suda W."/>
            <person name="Oshida Y."/>
            <person name="Kitamura K."/>
            <person name="Iida T."/>
            <person name="Hattori M."/>
            <person name="Ohkuma M."/>
        </authorList>
    </citation>
    <scope>NUCLEOTIDE SEQUENCE [LARGE SCALE GENOMIC DNA]</scope>
    <source>
        <strain evidence="5">JCM 9140</strain>
    </source>
</reference>
<evidence type="ECO:0000259" key="2">
    <source>
        <dbReference type="PROSITE" id="PS50113"/>
    </source>
</evidence>
<dbReference type="InterPro" id="IPR001610">
    <property type="entry name" value="PAC"/>
</dbReference>
<evidence type="ECO:0000313" key="6">
    <source>
        <dbReference type="Proteomes" id="UP000018890"/>
    </source>
</evidence>
<evidence type="ECO:0000259" key="4">
    <source>
        <dbReference type="PROSITE" id="PS50887"/>
    </source>
</evidence>
<accession>W4Q958</accession>
<dbReference type="PANTHER" id="PTHR44757">
    <property type="entry name" value="DIGUANYLATE CYCLASE DGCP"/>
    <property type="match status" value="1"/>
</dbReference>
<proteinExistence type="predicted"/>
<feature type="domain" description="PAC" evidence="2">
    <location>
        <begin position="92"/>
        <end position="146"/>
    </location>
</feature>
<dbReference type="AlphaFoldDB" id="W4Q958"/>
<evidence type="ECO:0000313" key="5">
    <source>
        <dbReference type="EMBL" id="GAE28502.1"/>
    </source>
</evidence>
<dbReference type="SMART" id="SM00091">
    <property type="entry name" value="PAS"/>
    <property type="match status" value="1"/>
</dbReference>
<comment type="caution">
    <text evidence="5">The sequence shown here is derived from an EMBL/GenBank/DDBJ whole genome shotgun (WGS) entry which is preliminary data.</text>
</comment>
<dbReference type="OrthoDB" id="9759607at2"/>
<dbReference type="InterPro" id="IPR052155">
    <property type="entry name" value="Biofilm_reg_signaling"/>
</dbReference>
<dbReference type="InterPro" id="IPR035919">
    <property type="entry name" value="EAL_sf"/>
</dbReference>
<dbReference type="InterPro" id="IPR000014">
    <property type="entry name" value="PAS"/>
</dbReference>
<dbReference type="CDD" id="cd00130">
    <property type="entry name" value="PAS"/>
    <property type="match status" value="1"/>
</dbReference>
<dbReference type="InterPro" id="IPR001633">
    <property type="entry name" value="EAL_dom"/>
</dbReference>
<dbReference type="NCBIfam" id="TIGR00229">
    <property type="entry name" value="sensory_box"/>
    <property type="match status" value="1"/>
</dbReference>
<keyword evidence="6" id="KW-1185">Reference proteome</keyword>
<name>W4Q958_9BACI</name>
<dbReference type="STRING" id="1236970.JCM9140_4746"/>
<dbReference type="Gene3D" id="3.30.70.270">
    <property type="match status" value="1"/>
</dbReference>
<dbReference type="SMART" id="SM00052">
    <property type="entry name" value="EAL"/>
    <property type="match status" value="1"/>
</dbReference>
<dbReference type="PROSITE" id="PS50112">
    <property type="entry name" value="PAS"/>
    <property type="match status" value="1"/>
</dbReference>
<dbReference type="InterPro" id="IPR035965">
    <property type="entry name" value="PAS-like_dom_sf"/>
</dbReference>
<sequence length="573" mass="65681">MTFLLGSGYEMDAAFDHFLKDRKNVEILFNHMNDGLMITNHKREIIIVNPAFEQITGYTRAEAKGKDPSFLASGKTPRTVYNDMWRNIDRIGSWTGELINKRKDGELFWSYITVTEIKQPREEDHYYIGILRDETSRKHQEERLTFLAFHDSLTQLPNRVHFRNSLELALEDAKKTAQKIAVLFLDLDRFKKINDVFGHGAGDQVLVELSKRLKTVAKNKAFVSRFAGDEFTMFVRYEEDDALETLVNELFDAIHVPFLVKEQFFYLTMSIGVSRFPEDGIDVDSLLKNADSAMYEIKSEGKNNFRFYKEGMSEKMVDTLSLESELVDAIKNQELEVYYQVQINLETGKPHGVEALVRWNHPKRGVLPPIVFLPLAEELNLLAYIDEFVLKEAIRQGKTWHDSGLDQLKMSVNISKAFFQQEDFLSIVNRAIEETEMDSSLLSLEVTENMAVLQLQEIRDKLLALKEKGIKVSLDDFGTGYSSLNQLNYFPIDTLKIDQSFVRGNSTKEKEAIINLIIAMAKSLDVSVICEGVETEKQLELIKEKGCNYAQGYLFSKPVPASECETMLLDLNT</sequence>
<dbReference type="InterPro" id="IPR000160">
    <property type="entry name" value="GGDEF_dom"/>
</dbReference>
<dbReference type="PROSITE" id="PS50113">
    <property type="entry name" value="PAC"/>
    <property type="match status" value="1"/>
</dbReference>
<evidence type="ECO:0000259" key="3">
    <source>
        <dbReference type="PROSITE" id="PS50883"/>
    </source>
</evidence>
<feature type="domain" description="GGDEF" evidence="4">
    <location>
        <begin position="178"/>
        <end position="310"/>
    </location>
</feature>
<evidence type="ECO:0000259" key="1">
    <source>
        <dbReference type="PROSITE" id="PS50112"/>
    </source>
</evidence>
<dbReference type="InterPro" id="IPR043128">
    <property type="entry name" value="Rev_trsase/Diguanyl_cyclase"/>
</dbReference>
<gene>
    <name evidence="5" type="ORF">JCM9140_4746</name>
</gene>